<protein>
    <submittedName>
        <fullName evidence="1">Uncharacterized protein</fullName>
    </submittedName>
</protein>
<sequence>MRTLVRIVGSVRGVHVNQPARMPCRWWRRDVSSTPTRPVWTPADGPPEAFRPVDPPQWVWVNLRPALRSDPFSYYDDAPDGLQYRYEVKGLLRGWMPAVDGAPLGVVSYQLLTADQQWRTVVTAFVPQHLIRYRARTGRELL</sequence>
<dbReference type="Proteomes" id="UP000249915">
    <property type="component" value="Unassembled WGS sequence"/>
</dbReference>
<keyword evidence="2" id="KW-1185">Reference proteome</keyword>
<organism evidence="1 2">
    <name type="scientific">Prauserella muralis</name>
    <dbReference type="NCBI Taxonomy" id="588067"/>
    <lineage>
        <taxon>Bacteria</taxon>
        <taxon>Bacillati</taxon>
        <taxon>Actinomycetota</taxon>
        <taxon>Actinomycetes</taxon>
        <taxon>Pseudonocardiales</taxon>
        <taxon>Pseudonocardiaceae</taxon>
        <taxon>Prauserella</taxon>
    </lineage>
</organism>
<dbReference type="OrthoDB" id="3556355at2"/>
<accession>A0A2V4AQF8</accession>
<evidence type="ECO:0000313" key="1">
    <source>
        <dbReference type="EMBL" id="PXY22946.1"/>
    </source>
</evidence>
<gene>
    <name evidence="1" type="ORF">BAY60_22095</name>
</gene>
<reference evidence="1 2" key="1">
    <citation type="submission" date="2016-07" db="EMBL/GenBank/DDBJ databases">
        <title>Draft genome sequence of Prauserella muralis DSM 45305, isolated from a mould-covered wall in an indoor environment.</title>
        <authorList>
            <person name="Ruckert C."/>
            <person name="Albersmeier A."/>
            <person name="Jiang C.-L."/>
            <person name="Jiang Y."/>
            <person name="Kalinowski J."/>
            <person name="Schneider O."/>
            <person name="Winkler A."/>
            <person name="Zotchev S.B."/>
        </authorList>
    </citation>
    <scope>NUCLEOTIDE SEQUENCE [LARGE SCALE GENOMIC DNA]</scope>
    <source>
        <strain evidence="1 2">DSM 45305</strain>
    </source>
</reference>
<evidence type="ECO:0000313" key="2">
    <source>
        <dbReference type="Proteomes" id="UP000249915"/>
    </source>
</evidence>
<dbReference type="EMBL" id="MASW01000005">
    <property type="protein sequence ID" value="PXY22946.1"/>
    <property type="molecule type" value="Genomic_DNA"/>
</dbReference>
<comment type="caution">
    <text evidence="1">The sequence shown here is derived from an EMBL/GenBank/DDBJ whole genome shotgun (WGS) entry which is preliminary data.</text>
</comment>
<name>A0A2V4AQF8_9PSEU</name>
<proteinExistence type="predicted"/>
<dbReference type="AlphaFoldDB" id="A0A2V4AQF8"/>